<dbReference type="GeneID" id="98613608"/>
<dbReference type="InterPro" id="IPR058649">
    <property type="entry name" value="CzcB_C"/>
</dbReference>
<dbReference type="STRING" id="203122.Sde_1930"/>
<dbReference type="NCBIfam" id="TIGR01730">
    <property type="entry name" value="RND_mfp"/>
    <property type="match status" value="1"/>
</dbReference>
<dbReference type="KEGG" id="sde:Sde_1930"/>
<dbReference type="Pfam" id="PF25869">
    <property type="entry name" value="3HB_CusB"/>
    <property type="match status" value="1"/>
</dbReference>
<dbReference type="Pfam" id="PF25919">
    <property type="entry name" value="BSH_CusB"/>
    <property type="match status" value="1"/>
</dbReference>
<dbReference type="InterPro" id="IPR058792">
    <property type="entry name" value="Beta-barrel_RND_2"/>
</dbReference>
<dbReference type="eggNOG" id="COG5569">
    <property type="taxonomic scope" value="Bacteria"/>
</dbReference>
<evidence type="ECO:0000259" key="5">
    <source>
        <dbReference type="Pfam" id="PF25869"/>
    </source>
</evidence>
<dbReference type="GO" id="GO:0015679">
    <property type="term" value="P:plasma membrane copper ion transport"/>
    <property type="evidence" value="ECO:0007669"/>
    <property type="project" value="TreeGrafter"/>
</dbReference>
<dbReference type="Gene3D" id="2.40.50.100">
    <property type="match status" value="1"/>
</dbReference>
<keyword evidence="2" id="KW-0813">Transport</keyword>
<accession>Q21JD9</accession>
<dbReference type="Gene3D" id="2.40.420.20">
    <property type="match status" value="1"/>
</dbReference>
<organism evidence="9 10">
    <name type="scientific">Saccharophagus degradans (strain 2-40 / ATCC 43961 / DSM 17024)</name>
    <dbReference type="NCBI Taxonomy" id="203122"/>
    <lineage>
        <taxon>Bacteria</taxon>
        <taxon>Pseudomonadati</taxon>
        <taxon>Pseudomonadota</taxon>
        <taxon>Gammaproteobacteria</taxon>
        <taxon>Cellvibrionales</taxon>
        <taxon>Cellvibrionaceae</taxon>
        <taxon>Saccharophagus</taxon>
    </lineage>
</organism>
<dbReference type="PANTHER" id="PTHR30097">
    <property type="entry name" value="CATION EFFLUX SYSTEM PROTEIN CUSB"/>
    <property type="match status" value="1"/>
</dbReference>
<comment type="similarity">
    <text evidence="1">Belongs to the membrane fusion protein (MFP) (TC 8.A.1) family.</text>
</comment>
<feature type="domain" description="Heavy metal binding" evidence="4">
    <location>
        <begin position="48"/>
        <end position="74"/>
    </location>
</feature>
<evidence type="ECO:0000256" key="3">
    <source>
        <dbReference type="SAM" id="MobiDB-lite"/>
    </source>
</evidence>
<dbReference type="Gene3D" id="2.40.50.320">
    <property type="entry name" value="Copper binding periplasmic protein CusF"/>
    <property type="match status" value="2"/>
</dbReference>
<dbReference type="Gene3D" id="6.10.140.730">
    <property type="match status" value="1"/>
</dbReference>
<feature type="domain" description="CzcB-like C-terminal circularly permuted SH3-like" evidence="8">
    <location>
        <begin position="333"/>
        <end position="392"/>
    </location>
</feature>
<dbReference type="RefSeq" id="WP_011468408.1">
    <property type="nucleotide sequence ID" value="NC_007912.1"/>
</dbReference>
<dbReference type="AlphaFoldDB" id="Q21JD9"/>
<dbReference type="PANTHER" id="PTHR30097:SF15">
    <property type="entry name" value="CATION EFFLUX SYSTEM PROTEIN CUSB"/>
    <property type="match status" value="1"/>
</dbReference>
<evidence type="ECO:0000256" key="2">
    <source>
        <dbReference type="ARBA" id="ARBA00022448"/>
    </source>
</evidence>
<evidence type="ECO:0000259" key="8">
    <source>
        <dbReference type="Pfam" id="PF25975"/>
    </source>
</evidence>
<protein>
    <submittedName>
        <fullName evidence="9">Secretion protein HlyD</fullName>
    </submittedName>
</protein>
<feature type="domain" description="CusB-like barrel-sandwich hybrid" evidence="6">
    <location>
        <begin position="130"/>
        <end position="244"/>
    </location>
</feature>
<dbReference type="InterPro" id="IPR042230">
    <property type="entry name" value="CusF_sf"/>
</dbReference>
<dbReference type="InterPro" id="IPR006143">
    <property type="entry name" value="RND_pump_MFP"/>
</dbReference>
<evidence type="ECO:0000259" key="7">
    <source>
        <dbReference type="Pfam" id="PF25954"/>
    </source>
</evidence>
<name>Q21JD9_SACD2</name>
<feature type="domain" description="CusB-like beta-barrel" evidence="7">
    <location>
        <begin position="249"/>
        <end position="325"/>
    </location>
</feature>
<evidence type="ECO:0000313" key="9">
    <source>
        <dbReference type="EMBL" id="ABD81190.1"/>
    </source>
</evidence>
<evidence type="ECO:0000259" key="4">
    <source>
        <dbReference type="Pfam" id="PF19335"/>
    </source>
</evidence>
<feature type="region of interest" description="Disordered" evidence="3">
    <location>
        <begin position="575"/>
        <end position="599"/>
    </location>
</feature>
<dbReference type="EMBL" id="CP000282">
    <property type="protein sequence ID" value="ABD81190.1"/>
    <property type="molecule type" value="Genomic_DNA"/>
</dbReference>
<feature type="domain" description="CusB-like three alpha-helical bundle" evidence="5">
    <location>
        <begin position="164"/>
        <end position="212"/>
    </location>
</feature>
<dbReference type="Pfam" id="PF19335">
    <property type="entry name" value="HMBD"/>
    <property type="match status" value="1"/>
</dbReference>
<evidence type="ECO:0000313" key="10">
    <source>
        <dbReference type="Proteomes" id="UP000001947"/>
    </source>
</evidence>
<proteinExistence type="inferred from homology"/>
<dbReference type="Pfam" id="PF25975">
    <property type="entry name" value="CzcB_C"/>
    <property type="match status" value="1"/>
</dbReference>
<dbReference type="GO" id="GO:0060003">
    <property type="term" value="P:copper ion export"/>
    <property type="evidence" value="ECO:0007669"/>
    <property type="project" value="TreeGrafter"/>
</dbReference>
<dbReference type="InterPro" id="IPR021647">
    <property type="entry name" value="CusF_Ec"/>
</dbReference>
<dbReference type="InterPro" id="IPR045800">
    <property type="entry name" value="HMBD"/>
</dbReference>
<keyword evidence="10" id="KW-1185">Reference proteome</keyword>
<dbReference type="InterPro" id="IPR051909">
    <property type="entry name" value="MFP_Cation_Efflux"/>
</dbReference>
<dbReference type="Proteomes" id="UP000001947">
    <property type="component" value="Chromosome"/>
</dbReference>
<dbReference type="Gene3D" id="2.40.30.170">
    <property type="match status" value="1"/>
</dbReference>
<dbReference type="Pfam" id="PF25954">
    <property type="entry name" value="Beta-barrel_RND_2"/>
    <property type="match status" value="1"/>
</dbReference>
<reference evidence="9 10" key="1">
    <citation type="journal article" date="2008" name="PLoS Genet.">
        <title>Complete genome sequence of the complex carbohydrate-degrading marine bacterium, Saccharophagus degradans strain 2-40 T.</title>
        <authorList>
            <person name="Weiner R.M."/>
            <person name="Taylor L.E.II."/>
            <person name="Henrissat B."/>
            <person name="Hauser L."/>
            <person name="Land M."/>
            <person name="Coutinho P.M."/>
            <person name="Rancurel C."/>
            <person name="Saunders E.H."/>
            <person name="Longmire A.G."/>
            <person name="Zhang H."/>
            <person name="Bayer E.A."/>
            <person name="Gilbert H.J."/>
            <person name="Larimer F."/>
            <person name="Zhulin I.B."/>
            <person name="Ekborg N.A."/>
            <person name="Lamed R."/>
            <person name="Richardson P.M."/>
            <person name="Borovok I."/>
            <person name="Hutcheson S."/>
        </authorList>
    </citation>
    <scope>NUCLEOTIDE SEQUENCE [LARGE SCALE GENOMIC DNA]</scope>
    <source>
        <strain evidence="10">2-40 / ATCC 43961 / DSM 17024</strain>
    </source>
</reference>
<dbReference type="GO" id="GO:0016020">
    <property type="term" value="C:membrane"/>
    <property type="evidence" value="ECO:0007669"/>
    <property type="project" value="InterPro"/>
</dbReference>
<evidence type="ECO:0000259" key="6">
    <source>
        <dbReference type="Pfam" id="PF25919"/>
    </source>
</evidence>
<dbReference type="SUPFAM" id="SSF111369">
    <property type="entry name" value="HlyD-like secretion proteins"/>
    <property type="match status" value="1"/>
</dbReference>
<dbReference type="OrthoDB" id="9806939at2"/>
<dbReference type="GO" id="GO:0030288">
    <property type="term" value="C:outer membrane-bounded periplasmic space"/>
    <property type="evidence" value="ECO:0007669"/>
    <property type="project" value="TreeGrafter"/>
</dbReference>
<dbReference type="InterPro" id="IPR058791">
    <property type="entry name" value="3HB_CusB"/>
</dbReference>
<dbReference type="GO" id="GO:0046914">
    <property type="term" value="F:transition metal ion binding"/>
    <property type="evidence" value="ECO:0007669"/>
    <property type="project" value="TreeGrafter"/>
</dbReference>
<dbReference type="eggNOG" id="COG0845">
    <property type="taxonomic scope" value="Bacteria"/>
</dbReference>
<sequence length="629" mass="70172">MTSKKFLNSATLIAAGIGLALGIAATLILGGGNSTVQSEESKSEEPLYWVAPMDPNYRRDKPGKSPMGMDLIPVYEEGEKANDEGPGTINISPDVINNLGVRTGLVERKRLHSEIVTVGYVRYDENKLIHIHPRLSGWVEKLYVKSAGDPVKKGEPLYALYSPELVNAQEELLLAISRNNTRLIQAAEDRLRALQIPREFINQLKKTKTVQQTVTFFAPQGGVVDNLNIREGFYVQPGTTMLSIGALDPIWVEAEIFERQAALVEINDPVTMTLDYLPGRTWTGRVDYVYPTLDSKTRTVRLRLRFDNPKELLKPNMFAQITVHTGSDEEMLVVPREALIRTGTQDRLVLALGEGSFKSISVKIGRQDQNWVEILEGVDEGEKVVTSAQFLLDSESSKASDFKRLHHGGDKPKSVWVAAEIQSVMNDHRMVTASHDPIAEWDWPSMTMDFRISPNVDMSALNPGTQLHMEISKLKDGGYEITGTHIMGTKSQTAEVQSAQVNGVVNTVDTINRTANIHRGPIPKWNRPSATMDFYVSDDVDIKQLSPKASIYFEFEIQDGEFVITRLLEDEVMPDRGTDHSLDSSSADHSGMDHSQMDHSKMNHAVESIDEVDHTQMDHSSHIRSSDKE</sequence>
<dbReference type="InterPro" id="IPR058790">
    <property type="entry name" value="BSH_CusB"/>
</dbReference>
<gene>
    <name evidence="9" type="ordered locus">Sde_1930</name>
</gene>
<dbReference type="FunFam" id="2.40.30.170:FF:000010">
    <property type="entry name" value="Efflux RND transporter periplasmic adaptor subunit"/>
    <property type="match status" value="1"/>
</dbReference>
<dbReference type="GO" id="GO:0022857">
    <property type="term" value="F:transmembrane transporter activity"/>
    <property type="evidence" value="ECO:0007669"/>
    <property type="project" value="InterPro"/>
</dbReference>
<dbReference type="HOGENOM" id="CLU_018816_13_1_6"/>
<feature type="compositionally biased region" description="Basic and acidic residues" evidence="3">
    <location>
        <begin position="590"/>
        <end position="599"/>
    </location>
</feature>
<evidence type="ECO:0000256" key="1">
    <source>
        <dbReference type="ARBA" id="ARBA00009477"/>
    </source>
</evidence>
<dbReference type="Pfam" id="PF11604">
    <property type="entry name" value="CusF_Ec"/>
    <property type="match status" value="2"/>
</dbReference>